<dbReference type="VEuPathDB" id="FungiDB:MAPG_06265"/>
<reference evidence="7" key="4">
    <citation type="journal article" date="2015" name="G3 (Bethesda)">
        <title>Genome sequences of three phytopathogenic species of the Magnaporthaceae family of fungi.</title>
        <authorList>
            <person name="Okagaki L.H."/>
            <person name="Nunes C.C."/>
            <person name="Sailsbery J."/>
            <person name="Clay B."/>
            <person name="Brown D."/>
            <person name="John T."/>
            <person name="Oh Y."/>
            <person name="Young N."/>
            <person name="Fitzgerald M."/>
            <person name="Haas B.J."/>
            <person name="Zeng Q."/>
            <person name="Young S."/>
            <person name="Adiconis X."/>
            <person name="Fan L."/>
            <person name="Levin J.Z."/>
            <person name="Mitchell T.K."/>
            <person name="Okubara P.A."/>
            <person name="Farman M.L."/>
            <person name="Kohn L.M."/>
            <person name="Birren B."/>
            <person name="Ma L.-J."/>
            <person name="Dean R.A."/>
        </authorList>
    </citation>
    <scope>NUCLEOTIDE SEQUENCE</scope>
    <source>
        <strain evidence="7">ATCC 64411 / 73-15</strain>
    </source>
</reference>
<evidence type="ECO:0000313" key="7">
    <source>
        <dbReference type="EnsemblFungi" id="MAPG_06265T0"/>
    </source>
</evidence>
<dbReference type="OMA" id="YPMWAGP"/>
<dbReference type="AlphaFoldDB" id="A0A0C4E1K1"/>
<feature type="transmembrane region" description="Helical" evidence="5">
    <location>
        <begin position="213"/>
        <end position="236"/>
    </location>
</feature>
<feature type="transmembrane region" description="Helical" evidence="5">
    <location>
        <begin position="329"/>
        <end position="348"/>
    </location>
</feature>
<dbReference type="STRING" id="644358.A0A0C4E1K1"/>
<dbReference type="SUPFAM" id="SSF103473">
    <property type="entry name" value="MFS general substrate transporter"/>
    <property type="match status" value="1"/>
</dbReference>
<proteinExistence type="predicted"/>
<evidence type="ECO:0000256" key="2">
    <source>
        <dbReference type="ARBA" id="ARBA00022692"/>
    </source>
</evidence>
<feature type="transmembrane region" description="Helical" evidence="5">
    <location>
        <begin position="392"/>
        <end position="416"/>
    </location>
</feature>
<evidence type="ECO:0000256" key="3">
    <source>
        <dbReference type="ARBA" id="ARBA00022989"/>
    </source>
</evidence>
<organism evidence="7 8">
    <name type="scientific">Magnaporthiopsis poae (strain ATCC 64411 / 73-15)</name>
    <name type="common">Kentucky bluegrass fungus</name>
    <name type="synonym">Magnaporthe poae</name>
    <dbReference type="NCBI Taxonomy" id="644358"/>
    <lineage>
        <taxon>Eukaryota</taxon>
        <taxon>Fungi</taxon>
        <taxon>Dikarya</taxon>
        <taxon>Ascomycota</taxon>
        <taxon>Pezizomycotina</taxon>
        <taxon>Sordariomycetes</taxon>
        <taxon>Sordariomycetidae</taxon>
        <taxon>Magnaporthales</taxon>
        <taxon>Magnaporthaceae</taxon>
        <taxon>Magnaporthiopsis</taxon>
    </lineage>
</organism>
<dbReference type="GO" id="GO:0005886">
    <property type="term" value="C:plasma membrane"/>
    <property type="evidence" value="ECO:0007669"/>
    <property type="project" value="TreeGrafter"/>
</dbReference>
<keyword evidence="2 5" id="KW-0812">Transmembrane</keyword>
<dbReference type="InterPro" id="IPR036259">
    <property type="entry name" value="MFS_trans_sf"/>
</dbReference>
<name>A0A0C4E1K1_MAGP6</name>
<feature type="transmembrane region" description="Helical" evidence="5">
    <location>
        <begin position="360"/>
        <end position="380"/>
    </location>
</feature>
<dbReference type="Proteomes" id="UP000011715">
    <property type="component" value="Unassembled WGS sequence"/>
</dbReference>
<dbReference type="EnsemblFungi" id="MAPG_06265T0">
    <property type="protein sequence ID" value="MAPG_06265T0"/>
    <property type="gene ID" value="MAPG_06265"/>
</dbReference>
<dbReference type="EMBL" id="ADBL01001504">
    <property type="status" value="NOT_ANNOTATED_CDS"/>
    <property type="molecule type" value="Genomic_DNA"/>
</dbReference>
<reference evidence="6" key="1">
    <citation type="submission" date="2010-05" db="EMBL/GenBank/DDBJ databases">
        <title>The Genome Sequence of Magnaporthe poae strain ATCC 64411.</title>
        <authorList>
            <consortium name="The Broad Institute Genome Sequencing Platform"/>
            <consortium name="Broad Institute Genome Sequencing Center for Infectious Disease"/>
            <person name="Ma L.-J."/>
            <person name="Dead R."/>
            <person name="Young S."/>
            <person name="Zeng Q."/>
            <person name="Koehrsen M."/>
            <person name="Alvarado L."/>
            <person name="Berlin A."/>
            <person name="Chapman S.B."/>
            <person name="Chen Z."/>
            <person name="Freedman E."/>
            <person name="Gellesch M."/>
            <person name="Goldberg J."/>
            <person name="Griggs A."/>
            <person name="Gujja S."/>
            <person name="Heilman E.R."/>
            <person name="Heiman D."/>
            <person name="Hepburn T."/>
            <person name="Howarth C."/>
            <person name="Jen D."/>
            <person name="Larson L."/>
            <person name="Mehta T."/>
            <person name="Neiman D."/>
            <person name="Pearson M."/>
            <person name="Roberts A."/>
            <person name="Saif S."/>
            <person name="Shea T."/>
            <person name="Shenoy N."/>
            <person name="Sisk P."/>
            <person name="Stolte C."/>
            <person name="Sykes S."/>
            <person name="Walk T."/>
            <person name="White J."/>
            <person name="Yandava C."/>
            <person name="Haas B."/>
            <person name="Nusbaum C."/>
            <person name="Birren B."/>
        </authorList>
    </citation>
    <scope>NUCLEOTIDE SEQUENCE</scope>
    <source>
        <strain evidence="6">ATCC 64411</strain>
    </source>
</reference>
<dbReference type="InterPro" id="IPR011701">
    <property type="entry name" value="MFS"/>
</dbReference>
<keyword evidence="4 5" id="KW-0472">Membrane</keyword>
<dbReference type="Pfam" id="PF07690">
    <property type="entry name" value="MFS_1"/>
    <property type="match status" value="1"/>
</dbReference>
<accession>A0A0C4E1K1</accession>
<evidence type="ECO:0000256" key="4">
    <source>
        <dbReference type="ARBA" id="ARBA00023136"/>
    </source>
</evidence>
<dbReference type="PANTHER" id="PTHR23502">
    <property type="entry name" value="MAJOR FACILITATOR SUPERFAMILY"/>
    <property type="match status" value="1"/>
</dbReference>
<reference evidence="6" key="3">
    <citation type="submission" date="2011-03" db="EMBL/GenBank/DDBJ databases">
        <title>Annotation of Magnaporthe poae ATCC 64411.</title>
        <authorList>
            <person name="Ma L.-J."/>
            <person name="Dead R."/>
            <person name="Young S.K."/>
            <person name="Zeng Q."/>
            <person name="Gargeya S."/>
            <person name="Fitzgerald M."/>
            <person name="Haas B."/>
            <person name="Abouelleil A."/>
            <person name="Alvarado L."/>
            <person name="Arachchi H.M."/>
            <person name="Berlin A."/>
            <person name="Brown A."/>
            <person name="Chapman S.B."/>
            <person name="Chen Z."/>
            <person name="Dunbar C."/>
            <person name="Freedman E."/>
            <person name="Gearin G."/>
            <person name="Gellesch M."/>
            <person name="Goldberg J."/>
            <person name="Griggs A."/>
            <person name="Gujja S."/>
            <person name="Heiman D."/>
            <person name="Howarth C."/>
            <person name="Larson L."/>
            <person name="Lui A."/>
            <person name="MacDonald P.J.P."/>
            <person name="Mehta T."/>
            <person name="Montmayeur A."/>
            <person name="Murphy C."/>
            <person name="Neiman D."/>
            <person name="Pearson M."/>
            <person name="Priest M."/>
            <person name="Roberts A."/>
            <person name="Saif S."/>
            <person name="Shea T."/>
            <person name="Shenoy N."/>
            <person name="Sisk P."/>
            <person name="Stolte C."/>
            <person name="Sykes S."/>
            <person name="Yandava C."/>
            <person name="Wortman J."/>
            <person name="Nusbaum C."/>
            <person name="Birren B."/>
        </authorList>
    </citation>
    <scope>NUCLEOTIDE SEQUENCE</scope>
    <source>
        <strain evidence="6">ATCC 64411</strain>
    </source>
</reference>
<protein>
    <recommendedName>
        <fullName evidence="9">Major facilitator superfamily (MFS) profile domain-containing protein</fullName>
    </recommendedName>
</protein>
<dbReference type="EMBL" id="GL876970">
    <property type="protein sequence ID" value="KLU87264.1"/>
    <property type="molecule type" value="Genomic_DNA"/>
</dbReference>
<dbReference type="EMBL" id="ADBL01001505">
    <property type="status" value="NOT_ANNOTATED_CDS"/>
    <property type="molecule type" value="Genomic_DNA"/>
</dbReference>
<dbReference type="PANTHER" id="PTHR23502:SF34">
    <property type="entry name" value="PROTEIN HOL1"/>
    <property type="match status" value="1"/>
</dbReference>
<feature type="transmembrane region" description="Helical" evidence="5">
    <location>
        <begin position="123"/>
        <end position="143"/>
    </location>
</feature>
<sequence>MSDSPVLPKEKAEVYRAEAVAVEDEAARVVGTTQLYEEDGRIRLIPMPTADPRDPLNLPVWRKRFAVGILCFFGALALSAEGDMFFLHERNTWMSTIISSQGVIVTALGVTKPYIAANHGWRMIYWITTGFGIVAWALLLLFLPETRWTRSKEELMGYNVYDIGPDEDRPQLDTARFRRRSIWDNVGFFNSGFEWRQAGIAMLNTLRTTLLPVVLWATAANAAFLASTTAGSQLLSFGLLTQGWRFELMGLALLPSAFASLLVYVFAGPVADRISLFVTRRRNSRKGNGGNGNTRQAEDTLPNFVLPFVLGIAGVFLFGAASQQRMHPAVLLLSAFMVTFGYLTVLPLNNVLAVESYPMWAGPVLINVSSIRIIIAFFLASKALVWVQEKGAMATFSIYGVALMVISLGIPTLFFFGERLRAWTAGRVGHSQPAAAAARPEES</sequence>
<comment type="subcellular location">
    <subcellularLocation>
        <location evidence="1">Membrane</location>
        <topology evidence="1">Multi-pass membrane protein</topology>
    </subcellularLocation>
</comment>
<evidence type="ECO:0000313" key="6">
    <source>
        <dbReference type="EMBL" id="KLU87264.1"/>
    </source>
</evidence>
<evidence type="ECO:0000256" key="1">
    <source>
        <dbReference type="ARBA" id="ARBA00004141"/>
    </source>
</evidence>
<feature type="transmembrane region" description="Helical" evidence="5">
    <location>
        <begin position="248"/>
        <end position="267"/>
    </location>
</feature>
<gene>
    <name evidence="6" type="ORF">MAPG_06265</name>
</gene>
<dbReference type="Gene3D" id="1.20.1250.20">
    <property type="entry name" value="MFS general substrate transporter like domains"/>
    <property type="match status" value="1"/>
</dbReference>
<reference evidence="7" key="5">
    <citation type="submission" date="2015-06" db="UniProtKB">
        <authorList>
            <consortium name="EnsemblFungi"/>
        </authorList>
    </citation>
    <scope>IDENTIFICATION</scope>
    <source>
        <strain evidence="7">ATCC 64411</strain>
    </source>
</reference>
<feature type="transmembrane region" description="Helical" evidence="5">
    <location>
        <begin position="65"/>
        <end position="87"/>
    </location>
</feature>
<dbReference type="eggNOG" id="KOG0255">
    <property type="taxonomic scope" value="Eukaryota"/>
</dbReference>
<keyword evidence="3 5" id="KW-1133">Transmembrane helix</keyword>
<feature type="transmembrane region" description="Helical" evidence="5">
    <location>
        <begin position="304"/>
        <end position="322"/>
    </location>
</feature>
<dbReference type="OrthoDB" id="268400at2759"/>
<evidence type="ECO:0008006" key="9">
    <source>
        <dbReference type="Google" id="ProtNLM"/>
    </source>
</evidence>
<evidence type="ECO:0000256" key="5">
    <source>
        <dbReference type="SAM" id="Phobius"/>
    </source>
</evidence>
<evidence type="ECO:0000313" key="8">
    <source>
        <dbReference type="Proteomes" id="UP000011715"/>
    </source>
</evidence>
<reference evidence="8" key="2">
    <citation type="submission" date="2010-05" db="EMBL/GenBank/DDBJ databases">
        <title>The genome sequence of Magnaporthe poae strain ATCC 64411.</title>
        <authorList>
            <person name="Ma L.-J."/>
            <person name="Dead R."/>
            <person name="Young S."/>
            <person name="Zeng Q."/>
            <person name="Koehrsen M."/>
            <person name="Alvarado L."/>
            <person name="Berlin A."/>
            <person name="Chapman S.B."/>
            <person name="Chen Z."/>
            <person name="Freedman E."/>
            <person name="Gellesch M."/>
            <person name="Goldberg J."/>
            <person name="Griggs A."/>
            <person name="Gujja S."/>
            <person name="Heilman E.R."/>
            <person name="Heiman D."/>
            <person name="Hepburn T."/>
            <person name="Howarth C."/>
            <person name="Jen D."/>
            <person name="Larson L."/>
            <person name="Mehta T."/>
            <person name="Neiman D."/>
            <person name="Pearson M."/>
            <person name="Roberts A."/>
            <person name="Saif S."/>
            <person name="Shea T."/>
            <person name="Shenoy N."/>
            <person name="Sisk P."/>
            <person name="Stolte C."/>
            <person name="Sykes S."/>
            <person name="Walk T."/>
            <person name="White J."/>
            <person name="Yandava C."/>
            <person name="Haas B."/>
            <person name="Nusbaum C."/>
            <person name="Birren B."/>
        </authorList>
    </citation>
    <scope>NUCLEOTIDE SEQUENCE [LARGE SCALE GENOMIC DNA]</scope>
    <source>
        <strain evidence="8">ATCC 64411 / 73-15</strain>
    </source>
</reference>
<keyword evidence="8" id="KW-1185">Reference proteome</keyword>
<dbReference type="GO" id="GO:0022857">
    <property type="term" value="F:transmembrane transporter activity"/>
    <property type="evidence" value="ECO:0007669"/>
    <property type="project" value="InterPro"/>
</dbReference>